<dbReference type="RefSeq" id="WP_161445450.1">
    <property type="nucleotide sequence ID" value="NZ_WXWW01000196.1"/>
</dbReference>
<dbReference type="EMBL" id="WXWW01000196">
    <property type="protein sequence ID" value="NAW66142.1"/>
    <property type="molecule type" value="Genomic_DNA"/>
</dbReference>
<reference evidence="1 2" key="1">
    <citation type="submission" date="2017-05" db="EMBL/GenBank/DDBJ databases">
        <title>High clonality and local adaptation shapes Vibrionaceae linages within an endangered oasis.</title>
        <authorList>
            <person name="Vazquez-Rosas-Landa M."/>
        </authorList>
    </citation>
    <scope>NUCLEOTIDE SEQUENCE [LARGE SCALE GENOMIC DNA]</scope>
    <source>
        <strain evidence="1 2">P46_P4S1P180</strain>
    </source>
</reference>
<evidence type="ECO:0008006" key="3">
    <source>
        <dbReference type="Google" id="ProtNLM"/>
    </source>
</evidence>
<gene>
    <name evidence="1" type="ORF">CAG72_13030</name>
</gene>
<accession>A0A7X4WD04</accession>
<organism evidence="1 2">
    <name type="scientific">Photobacterium halotolerans</name>
    <dbReference type="NCBI Taxonomy" id="265726"/>
    <lineage>
        <taxon>Bacteria</taxon>
        <taxon>Pseudomonadati</taxon>
        <taxon>Pseudomonadota</taxon>
        <taxon>Gammaproteobacteria</taxon>
        <taxon>Vibrionales</taxon>
        <taxon>Vibrionaceae</taxon>
        <taxon>Photobacterium</taxon>
    </lineage>
</organism>
<evidence type="ECO:0000313" key="1">
    <source>
        <dbReference type="EMBL" id="NAW66142.1"/>
    </source>
</evidence>
<evidence type="ECO:0000313" key="2">
    <source>
        <dbReference type="Proteomes" id="UP000465712"/>
    </source>
</evidence>
<comment type="caution">
    <text evidence="1">The sequence shown here is derived from an EMBL/GenBank/DDBJ whole genome shotgun (WGS) entry which is preliminary data.</text>
</comment>
<sequence length="193" mass="19241">MGKGGKSSSDVINNTTNTSGTSAISGDNLGVVISGVNGNVGNISVTDHGSVKAASEIAKAALQSNSDAMSQAVGLGSDALKSNERVVDQSLDFGRDALDGAFDFGKVALAENSAVSKNAMDNMRHNAEDTTAAIKQMAQQSGETARAALAMADGTAARSQTGSSGDMTKTVKYIAVAVGVSAVALAVAKGVSK</sequence>
<protein>
    <recommendedName>
        <fullName evidence="3">Chemotaxis protein</fullName>
    </recommendedName>
</protein>
<dbReference type="AlphaFoldDB" id="A0A7X4WD04"/>
<name>A0A7X4WD04_9GAMM</name>
<proteinExistence type="predicted"/>
<dbReference type="Proteomes" id="UP000465712">
    <property type="component" value="Unassembled WGS sequence"/>
</dbReference>